<dbReference type="EMBL" id="UGMX01000002">
    <property type="protein sequence ID" value="STW08666.1"/>
    <property type="molecule type" value="Genomic_DNA"/>
</dbReference>
<accession>A0A7H4P8A1</accession>
<dbReference type="Proteomes" id="UP000254571">
    <property type="component" value="Unassembled WGS sequence"/>
</dbReference>
<protein>
    <submittedName>
        <fullName evidence="1">Uncharacterized protein</fullName>
    </submittedName>
</protein>
<organism evidence="1 2">
    <name type="scientific">Klebsiella grimontii</name>
    <dbReference type="NCBI Taxonomy" id="2058152"/>
    <lineage>
        <taxon>Bacteria</taxon>
        <taxon>Pseudomonadati</taxon>
        <taxon>Pseudomonadota</taxon>
        <taxon>Gammaproteobacteria</taxon>
        <taxon>Enterobacterales</taxon>
        <taxon>Enterobacteriaceae</taxon>
        <taxon>Klebsiella/Raoultella group</taxon>
        <taxon>Klebsiella</taxon>
    </lineage>
</organism>
<reference evidence="1 2" key="1">
    <citation type="submission" date="2018-06" db="EMBL/GenBank/DDBJ databases">
        <authorList>
            <consortium name="Pathogen Informatics"/>
            <person name="Doyle S."/>
        </authorList>
    </citation>
    <scope>NUCLEOTIDE SEQUENCE [LARGE SCALE GENOMIC DNA]</scope>
    <source>
        <strain evidence="1 2">NCTC9149</strain>
    </source>
</reference>
<proteinExistence type="predicted"/>
<comment type="caution">
    <text evidence="1">The sequence shown here is derived from an EMBL/GenBank/DDBJ whole genome shotgun (WGS) entry which is preliminary data.</text>
</comment>
<evidence type="ECO:0000313" key="1">
    <source>
        <dbReference type="EMBL" id="STW08666.1"/>
    </source>
</evidence>
<name>A0A7H4P8A1_9ENTR</name>
<dbReference type="AlphaFoldDB" id="A0A7H4P8A1"/>
<gene>
    <name evidence="1" type="ORF">NCTC9149_05133</name>
</gene>
<evidence type="ECO:0000313" key="2">
    <source>
        <dbReference type="Proteomes" id="UP000254571"/>
    </source>
</evidence>
<sequence length="100" mass="10942">MLAAALHARVAGEHIADALQRFFGVALLDMADQGVDHRDAKDDERIDPVPMTAVSAAAASRTKISTSLKWARKRSQAGLPFFSGKALGRRFSNALRPRRR</sequence>